<comment type="similarity">
    <text evidence="2">Belongs to the ARR-like family.</text>
</comment>
<feature type="compositionally biased region" description="Basic and acidic residues" evidence="10">
    <location>
        <begin position="377"/>
        <end position="392"/>
    </location>
</feature>
<evidence type="ECO:0000259" key="13">
    <source>
        <dbReference type="PROSITE" id="PS51017"/>
    </source>
</evidence>
<feature type="region of interest" description="Disordered" evidence="10">
    <location>
        <begin position="628"/>
        <end position="673"/>
    </location>
</feature>
<keyword evidence="5" id="KW-0090">Biological rhythms</keyword>
<dbReference type="PROSITE" id="PS51017">
    <property type="entry name" value="CCT"/>
    <property type="match status" value="1"/>
</dbReference>
<feature type="compositionally biased region" description="Polar residues" evidence="10">
    <location>
        <begin position="260"/>
        <end position="279"/>
    </location>
</feature>
<evidence type="ECO:0000256" key="8">
    <source>
        <dbReference type="PROSITE-ProRule" id="PRU00169"/>
    </source>
</evidence>
<comment type="caution">
    <text evidence="8">Lacks conserved residue(s) required for the propagation of feature annotation.</text>
</comment>
<dbReference type="SMART" id="SM00448">
    <property type="entry name" value="REC"/>
    <property type="match status" value="1"/>
</dbReference>
<dbReference type="CDD" id="cd17582">
    <property type="entry name" value="psREC_PRR"/>
    <property type="match status" value="1"/>
</dbReference>
<dbReference type="EMBL" id="FJ609177">
    <property type="protein sequence ID" value="ACU42263.2"/>
    <property type="molecule type" value="mRNA"/>
</dbReference>
<feature type="region of interest" description="Disordered" evidence="10">
    <location>
        <begin position="238"/>
        <end position="289"/>
    </location>
</feature>
<keyword evidence="6" id="KW-0804">Transcription</keyword>
<comment type="subcellular location">
    <subcellularLocation>
        <location evidence="1 9">Nucleus</location>
    </subcellularLocation>
</comment>
<dbReference type="Pfam" id="PF00072">
    <property type="entry name" value="Response_reg"/>
    <property type="match status" value="1"/>
</dbReference>
<evidence type="ECO:0000256" key="5">
    <source>
        <dbReference type="ARBA" id="ARBA00023108"/>
    </source>
</evidence>
<dbReference type="PROSITE" id="PS50206">
    <property type="entry name" value="RHODANESE_3"/>
    <property type="match status" value="1"/>
</dbReference>
<feature type="compositionally biased region" description="Polar residues" evidence="10">
    <location>
        <begin position="398"/>
        <end position="412"/>
    </location>
</feature>
<feature type="region of interest" description="Disordered" evidence="10">
    <location>
        <begin position="765"/>
        <end position="786"/>
    </location>
</feature>
<organism evidence="14">
    <name type="scientific">Pisum sativum</name>
    <name type="common">Garden pea</name>
    <name type="synonym">Lathyrus oleraceus</name>
    <dbReference type="NCBI Taxonomy" id="3888"/>
    <lineage>
        <taxon>Eukaryota</taxon>
        <taxon>Viridiplantae</taxon>
        <taxon>Streptophyta</taxon>
        <taxon>Embryophyta</taxon>
        <taxon>Tracheophyta</taxon>
        <taxon>Spermatophyta</taxon>
        <taxon>Magnoliopsida</taxon>
        <taxon>eudicotyledons</taxon>
        <taxon>Gunneridae</taxon>
        <taxon>Pentapetalae</taxon>
        <taxon>rosids</taxon>
        <taxon>fabids</taxon>
        <taxon>Fabales</taxon>
        <taxon>Fabaceae</taxon>
        <taxon>Papilionoideae</taxon>
        <taxon>50 kb inversion clade</taxon>
        <taxon>NPAAA clade</taxon>
        <taxon>Hologalegina</taxon>
        <taxon>IRL clade</taxon>
        <taxon>Fabeae</taxon>
        <taxon>Lathyrus</taxon>
    </lineage>
</organism>
<dbReference type="GO" id="GO:0010017">
    <property type="term" value="P:red or far-red light signaling pathway"/>
    <property type="evidence" value="ECO:0007669"/>
    <property type="project" value="UniProtKB-ARBA"/>
</dbReference>
<dbReference type="InterPro" id="IPR011006">
    <property type="entry name" value="CheY-like_superfamily"/>
</dbReference>
<accession>D2DNJ9</accession>
<evidence type="ECO:0000256" key="1">
    <source>
        <dbReference type="ARBA" id="ARBA00004123"/>
    </source>
</evidence>
<dbReference type="InterPro" id="IPR045279">
    <property type="entry name" value="ARR-like"/>
</dbReference>
<dbReference type="PROSITE" id="PS50110">
    <property type="entry name" value="RESPONSE_REGULATORY"/>
    <property type="match status" value="1"/>
</dbReference>
<feature type="domain" description="Response regulatory" evidence="11">
    <location>
        <begin position="87"/>
        <end position="205"/>
    </location>
</feature>
<dbReference type="InterPro" id="IPR001789">
    <property type="entry name" value="Sig_transdc_resp-reg_receiver"/>
</dbReference>
<dbReference type="FunFam" id="3.40.50.2300:FF:000214">
    <property type="entry name" value="Two-component response regulator-like PRR37"/>
    <property type="match status" value="1"/>
</dbReference>
<reference evidence="14" key="1">
    <citation type="journal article" date="2009" name="Plant Cell">
        <title>DIE NEUTRALIS and LATE BLOOMER 1 contribute to regulation of the pea circadian clock.</title>
        <authorList>
            <person name="Liew L.C."/>
            <person name="Hecht V."/>
            <person name="Laurie R.E."/>
            <person name="Knowles C.L."/>
            <person name="Vander Schoor J.K."/>
            <person name="Macknight R.C."/>
            <person name="Weller J.L."/>
        </authorList>
    </citation>
    <scope>NUCLEOTIDE SEQUENCE</scope>
</reference>
<evidence type="ECO:0000256" key="10">
    <source>
        <dbReference type="SAM" id="MobiDB-lite"/>
    </source>
</evidence>
<dbReference type="GO" id="GO:0045892">
    <property type="term" value="P:negative regulation of DNA-templated transcription"/>
    <property type="evidence" value="ECO:0007669"/>
    <property type="project" value="UniProtKB-ARBA"/>
</dbReference>
<name>D2DNJ9_PEA</name>
<sequence length="792" mass="86873">MLGTKVWENKIRMVIEGKSLDNREVNEGIGSESSTGNDTRFSKVTKDGNGGLKGSTQIHERFQVSPQPLPRAPVTYWERFLPVTSIKVLLVDDDDSTRNVVCALLRNCGYEVTAVSNGLQAWKALEDPGNRIDLVLTEVAMPFVSGIGLLCKIMSHIALKNIPVIMMSSHDSMGIVFKCLSKGAADFLVKPIRRNELKNLWQHVWRRCHSSSDSGSESGTNTRKFAKSRSICAYDNNSGSSDENDYGSRGLSVRDGSDKGSGTQSSWTTNLAQVSSSPRKQSHDTPDSTCAQVVLTKSENISSKWVQATEKECHNPIDHPDDIAMGKDLAMGISLNMEEKHPHEELSNNPMCKGVNKMSDIDGMQLNKGHSSVCEKVQPEENSDKTRMKENQDMNVGVTDSSSSQAESRDLNTSNGFSGFAKSKTSCFKQHPSLELTLKRMGEVKDAEHVTGDECNVLRHSDLSAFSKYNTASAYQAQTGNVGSCSALDNSSVAPNTETIQNFTSLSNATLPNQQSNGSNNINDLASTNTHLSTKPEIFDKKPESSRGIGSFISSELQVVQNNSVSTSSQKKTSTQEECAGSVKGQVGGFEQGFQVEHAQHQLHHCNHIVHKEAVDLRSVHDRLVESTTKDDQQCMPNAFGEPAESNGTTAKYGLDGSAAESDHGSNGQDGSNTLTIRMINVRNGNVEAGGFGISGIDKVNIGSGSYEQRFALREAALTKFRLKRKERCFEKKVRYQSRKKLADQRPRVRGQFVKQIVYGTNEENKESEELVSMDDSNNDPKQHQSKLLIII</sequence>
<evidence type="ECO:0000259" key="11">
    <source>
        <dbReference type="PROSITE" id="PS50110"/>
    </source>
</evidence>
<dbReference type="PANTHER" id="PTHR43874:SF117">
    <property type="entry name" value="TWO-COMPONENT RESPONSE REGULATOR-LIKE APRR3"/>
    <property type="match status" value="1"/>
</dbReference>
<dbReference type="GO" id="GO:0007623">
    <property type="term" value="P:circadian rhythm"/>
    <property type="evidence" value="ECO:0007669"/>
    <property type="project" value="UniProtKB-ARBA"/>
</dbReference>
<dbReference type="GO" id="GO:0005634">
    <property type="term" value="C:nucleus"/>
    <property type="evidence" value="ECO:0007669"/>
    <property type="project" value="UniProtKB-SubCell"/>
</dbReference>
<dbReference type="GO" id="GO:0009736">
    <property type="term" value="P:cytokinin-activated signaling pathway"/>
    <property type="evidence" value="ECO:0007669"/>
    <property type="project" value="InterPro"/>
</dbReference>
<evidence type="ECO:0000256" key="2">
    <source>
        <dbReference type="ARBA" id="ARBA00010330"/>
    </source>
</evidence>
<proteinExistence type="evidence at transcript level"/>
<evidence type="ECO:0000256" key="3">
    <source>
        <dbReference type="ARBA" id="ARBA00023012"/>
    </source>
</evidence>
<dbReference type="PANTHER" id="PTHR43874">
    <property type="entry name" value="TWO-COMPONENT RESPONSE REGULATOR"/>
    <property type="match status" value="1"/>
</dbReference>
<reference evidence="14" key="2">
    <citation type="submission" date="2011-11" db="EMBL/GenBank/DDBJ databases">
        <authorList>
            <person name="Liew L.C."/>
            <person name="Hecht V."/>
            <person name="Weller J.L."/>
        </authorList>
    </citation>
    <scope>NUCLEOTIDE SEQUENCE</scope>
</reference>
<evidence type="ECO:0000256" key="9">
    <source>
        <dbReference type="PROSITE-ProRule" id="PRU00357"/>
    </source>
</evidence>
<evidence type="ECO:0000256" key="4">
    <source>
        <dbReference type="ARBA" id="ARBA00023015"/>
    </source>
</evidence>
<protein>
    <submittedName>
        <fullName evidence="14">Pseudo response regulator 37</fullName>
    </submittedName>
</protein>
<dbReference type="InterPro" id="IPR001763">
    <property type="entry name" value="Rhodanese-like_dom"/>
</dbReference>
<evidence type="ECO:0000259" key="12">
    <source>
        <dbReference type="PROSITE" id="PS50206"/>
    </source>
</evidence>
<dbReference type="AlphaFoldDB" id="D2DNJ9"/>
<dbReference type="GO" id="GO:0000160">
    <property type="term" value="P:phosphorelay signal transduction system"/>
    <property type="evidence" value="ECO:0007669"/>
    <property type="project" value="UniProtKB-KW"/>
</dbReference>
<dbReference type="SUPFAM" id="SSF52172">
    <property type="entry name" value="CheY-like"/>
    <property type="match status" value="1"/>
</dbReference>
<evidence type="ECO:0000256" key="6">
    <source>
        <dbReference type="ARBA" id="ARBA00023163"/>
    </source>
</evidence>
<feature type="region of interest" description="Disordered" evidence="10">
    <location>
        <begin position="364"/>
        <end position="412"/>
    </location>
</feature>
<feature type="domain" description="CCT" evidence="13">
    <location>
        <begin position="714"/>
        <end position="756"/>
    </location>
</feature>
<keyword evidence="4" id="KW-0805">Transcription regulation</keyword>
<keyword evidence="7 9" id="KW-0539">Nucleus</keyword>
<feature type="domain" description="Rhodanese" evidence="12">
    <location>
        <begin position="87"/>
        <end position="131"/>
    </location>
</feature>
<evidence type="ECO:0000256" key="7">
    <source>
        <dbReference type="ARBA" id="ARBA00023242"/>
    </source>
</evidence>
<dbReference type="InterPro" id="IPR010402">
    <property type="entry name" value="CCT_domain"/>
</dbReference>
<dbReference type="SMR" id="D2DNJ9"/>
<feature type="region of interest" description="Disordered" evidence="10">
    <location>
        <begin position="25"/>
        <end position="55"/>
    </location>
</feature>
<evidence type="ECO:0000313" key="14">
    <source>
        <dbReference type="EMBL" id="ACU42263.2"/>
    </source>
</evidence>
<dbReference type="Gene3D" id="3.40.50.2300">
    <property type="match status" value="1"/>
</dbReference>
<dbReference type="Pfam" id="PF06203">
    <property type="entry name" value="CCT"/>
    <property type="match status" value="1"/>
</dbReference>
<keyword evidence="3" id="KW-0902">Two-component regulatory system</keyword>
<gene>
    <name evidence="14" type="primary">PRR37</name>
</gene>